<dbReference type="Pfam" id="PF15902">
    <property type="entry name" value="Sortilin-Vps10"/>
    <property type="match status" value="2"/>
</dbReference>
<dbReference type="SUPFAM" id="SSF110296">
    <property type="entry name" value="Oligoxyloglucan reducing end-specific cellobiohydrolase"/>
    <property type="match status" value="1"/>
</dbReference>
<dbReference type="GO" id="GO:0010411">
    <property type="term" value="P:xyloglucan metabolic process"/>
    <property type="evidence" value="ECO:0007669"/>
    <property type="project" value="TreeGrafter"/>
</dbReference>
<protein>
    <recommendedName>
        <fullName evidence="3">Sortilin N-terminal domain-containing protein</fullName>
    </recommendedName>
</protein>
<dbReference type="AlphaFoldDB" id="A0A9D7SSF0"/>
<feature type="domain" description="Sortilin N-terminal" evidence="3">
    <location>
        <begin position="631"/>
        <end position="715"/>
    </location>
</feature>
<dbReference type="SUPFAM" id="SSF50939">
    <property type="entry name" value="Sialidases"/>
    <property type="match status" value="1"/>
</dbReference>
<reference evidence="4 5" key="1">
    <citation type="submission" date="2020-10" db="EMBL/GenBank/DDBJ databases">
        <title>Connecting structure to function with the recovery of over 1000 high-quality activated sludge metagenome-assembled genomes encoding full-length rRNA genes using long-read sequencing.</title>
        <authorList>
            <person name="Singleton C.M."/>
            <person name="Petriglieri F."/>
            <person name="Kristensen J.M."/>
            <person name="Kirkegaard R.H."/>
            <person name="Michaelsen T.Y."/>
            <person name="Andersen M.H."/>
            <person name="Karst S.M."/>
            <person name="Dueholm M.S."/>
            <person name="Nielsen P.H."/>
            <person name="Albertsen M."/>
        </authorList>
    </citation>
    <scope>NUCLEOTIDE SEQUENCE [LARGE SCALE GENOMIC DNA]</scope>
    <source>
        <strain evidence="4">Ribe_18-Q3-R11-54_MAXAC.273</strain>
    </source>
</reference>
<keyword evidence="1" id="KW-0677">Repeat</keyword>
<proteinExistence type="predicted"/>
<accession>A0A9D7SSF0</accession>
<evidence type="ECO:0000256" key="2">
    <source>
        <dbReference type="SAM" id="SignalP"/>
    </source>
</evidence>
<keyword evidence="2" id="KW-0732">Signal</keyword>
<dbReference type="Proteomes" id="UP000808337">
    <property type="component" value="Unassembled WGS sequence"/>
</dbReference>
<dbReference type="InterPro" id="IPR052025">
    <property type="entry name" value="Xyloglucanase_GH74"/>
</dbReference>
<feature type="signal peptide" evidence="2">
    <location>
        <begin position="1"/>
        <end position="19"/>
    </location>
</feature>
<sequence length="1078" mass="120176">MPKYLLFILSFINVCNLFAQPLDEKILEGFHVRNIGPAGMSGRITAIDVVLAEPDHIYIGSASGGVWESTDGGTTWKPIFDDQPALSIGSIKINQQNPSEIWVGTGEGNPRNSQNSGKGIFRTLDGGRTWTSMGLTDTKVIHRILIDRFQPSTIYAGALGNAWGPNPERGVFKSIDSGKTWARILYANDKSGVADMVMDPGNPKKIIAALWEYGRTPWDFNSGGKGSGLYITYDGGEKWKQIKSEEGLPKGNLGRIGIAISASSPNIVYALIEAKENGLYKSADGGEHWSLVSTKNIGNRPFYYSELYVDPKNENRIWNLFSSVSKSEDGGRTFESVLDYGKAVHPDHHAFWIHPDDRGYLIDGNDGGLNISRDGGENWHFCSNIPVGQFYHINIDNDFPFNIYGGMQDNGSWVGPAYVLKSGGIRNYDWRELYFGDGFDVVPRLSDTRYGWAMSQGGNLSYYDRETGFNEFVKPVHPDGTKLRFNWNAAIAAVPGSSCGIYFGSQFLHRSDDCGHTWQILSPDLTTNDTTKQKQNKSGGLTIDATAAENNTTILCIAPSTIDHNTIWVGTDDGNIQLTRDGGKTWTNMVSRIPGCPAGAWIPQIEVSVHSAAEAFVVVNNYRLNDWKPYVFHTTDYGVTWKQIANEKEVTSFVLCITQDPIQPGLLFLGADDGLYFTTDSGEHWNRFPSKVFPRVATEDLKIHPTDQSLVIATFGRSLWVMDNLSTLREIAKNRSLLSKTFTLFPIHPAVQASYRSVDGVRFIGESEFKGENRGGGASLTLYVKPSEKKDTLKTEVQVKENPKKKSIVKQEVPPVMSMTADTTKKKSEQKDKDLGKFYVLNQKGDTLRYINQKLKDNWNTVGWDMKQKGVRFPSRNEPSPDDDDPSGPYVLPGTYKIVALYNGQKDSTMVEVGLDPRLKISTDDLEARNNMLSVFNKDVDLAQRAFKALQDVRKDVKMIETLMMNAPDSTKTKMKDLQKDLFKKIALIEIKFMEPEDVKGYTNETNLNSNLSSASSYLNSSLGDPGSNAKSMMNQCHLEIAKLIEEVNNFLTKDWIEFKSKVDISKFPVFKIIDPLK</sequence>
<organism evidence="4 5">
    <name type="scientific">Candidatus Opimibacter skivensis</name>
    <dbReference type="NCBI Taxonomy" id="2982028"/>
    <lineage>
        <taxon>Bacteria</taxon>
        <taxon>Pseudomonadati</taxon>
        <taxon>Bacteroidota</taxon>
        <taxon>Saprospiria</taxon>
        <taxon>Saprospirales</taxon>
        <taxon>Saprospiraceae</taxon>
        <taxon>Candidatus Opimibacter</taxon>
    </lineage>
</organism>
<dbReference type="Gene3D" id="2.130.10.10">
    <property type="entry name" value="YVTN repeat-like/Quinoprotein amine dehydrogenase"/>
    <property type="match status" value="4"/>
</dbReference>
<evidence type="ECO:0000259" key="3">
    <source>
        <dbReference type="Pfam" id="PF15902"/>
    </source>
</evidence>
<comment type="caution">
    <text evidence="4">The sequence shown here is derived from an EMBL/GenBank/DDBJ whole genome shotgun (WGS) entry which is preliminary data.</text>
</comment>
<evidence type="ECO:0000256" key="1">
    <source>
        <dbReference type="ARBA" id="ARBA00022737"/>
    </source>
</evidence>
<dbReference type="PANTHER" id="PTHR43739">
    <property type="entry name" value="XYLOGLUCANASE (EUROFUNG)"/>
    <property type="match status" value="1"/>
</dbReference>
<dbReference type="CDD" id="cd15482">
    <property type="entry name" value="Sialidase_non-viral"/>
    <property type="match status" value="3"/>
</dbReference>
<feature type="domain" description="Sortilin N-terminal" evidence="3">
    <location>
        <begin position="120"/>
        <end position="244"/>
    </location>
</feature>
<evidence type="ECO:0000313" key="5">
    <source>
        <dbReference type="Proteomes" id="UP000808337"/>
    </source>
</evidence>
<gene>
    <name evidence="4" type="ORF">IPP15_01810</name>
</gene>
<dbReference type="PANTHER" id="PTHR43739:SF5">
    <property type="entry name" value="EXO-ALPHA-SIALIDASE"/>
    <property type="match status" value="1"/>
</dbReference>
<dbReference type="InterPro" id="IPR015943">
    <property type="entry name" value="WD40/YVTN_repeat-like_dom_sf"/>
</dbReference>
<dbReference type="EMBL" id="JADKGY010000001">
    <property type="protein sequence ID" value="MBK9981158.1"/>
    <property type="molecule type" value="Genomic_DNA"/>
</dbReference>
<evidence type="ECO:0000313" key="4">
    <source>
        <dbReference type="EMBL" id="MBK9981158.1"/>
    </source>
</evidence>
<feature type="chain" id="PRO_5038801920" description="Sortilin N-terminal domain-containing protein" evidence="2">
    <location>
        <begin position="20"/>
        <end position="1078"/>
    </location>
</feature>
<name>A0A9D7SSF0_9BACT</name>
<dbReference type="InterPro" id="IPR031778">
    <property type="entry name" value="Sortilin_N"/>
</dbReference>
<dbReference type="InterPro" id="IPR036278">
    <property type="entry name" value="Sialidase_sf"/>
</dbReference>